<evidence type="ECO:0000256" key="1">
    <source>
        <dbReference type="ARBA" id="ARBA00010233"/>
    </source>
</evidence>
<evidence type="ECO:0000256" key="2">
    <source>
        <dbReference type="ARBA" id="ARBA00022645"/>
    </source>
</evidence>
<feature type="domain" description="LD-carboxypeptidase N-terminal" evidence="7">
    <location>
        <begin position="15"/>
        <end position="132"/>
    </location>
</feature>
<dbReference type="InterPro" id="IPR029062">
    <property type="entry name" value="Class_I_gatase-like"/>
</dbReference>
<dbReference type="PANTHER" id="PTHR30237:SF2">
    <property type="entry name" value="MUREIN TETRAPEPTIDE CARBOXYPEPTIDASE"/>
    <property type="match status" value="1"/>
</dbReference>
<evidence type="ECO:0000259" key="8">
    <source>
        <dbReference type="Pfam" id="PF17676"/>
    </source>
</evidence>
<feature type="region of interest" description="Disordered" evidence="6">
    <location>
        <begin position="1"/>
        <end position="27"/>
    </location>
</feature>
<dbReference type="PIRSF" id="PIRSF028757">
    <property type="entry name" value="LD-carboxypeptidase"/>
    <property type="match status" value="1"/>
</dbReference>
<dbReference type="GO" id="GO:0106415">
    <property type="term" value="F:muramoyltetrapeptide carboxypeptidase activity"/>
    <property type="evidence" value="ECO:0007669"/>
    <property type="project" value="UniProtKB-EC"/>
</dbReference>
<gene>
    <name evidence="9" type="ORF">JOF54_002799</name>
</gene>
<sequence>MSADGLGPLAPGDRVALVSPAGPTPPEQRARAEALLRSWGLEPVSYPGTTGAHPRASYLAADDAVRAGDLEDAWCDDAVAGVFALRGGYGSVRVLDLLDVDRMRAARPKPLYGSSDVTALHEWLREELGVGSWFTPMVGSGSLLDDAEATASLRVAVLEGLEGRRWSARAASVLVPGTATGTLVGGNVSLLAMTLGARRRRPLDNRGTLALLEDVHEETYRLDGYLTSLLRAGWFDGVVGIALGGWEDCSPLAEVEALCRELLGPLGVPVVSELGFGHGPAAHSLPLGRPGTLVAEPGRPPELVMAPVTAAEAR</sequence>
<proteinExistence type="inferred from homology"/>
<evidence type="ECO:0000256" key="5">
    <source>
        <dbReference type="ARBA" id="ARBA00022825"/>
    </source>
</evidence>
<keyword evidence="10" id="KW-1185">Reference proteome</keyword>
<comment type="caution">
    <text evidence="9">The sequence shown here is derived from an EMBL/GenBank/DDBJ whole genome shotgun (WGS) entry which is preliminary data.</text>
</comment>
<dbReference type="Pfam" id="PF02016">
    <property type="entry name" value="Peptidase_S66"/>
    <property type="match status" value="1"/>
</dbReference>
<organism evidence="9 10">
    <name type="scientific">Microlunatus capsulatus</name>
    <dbReference type="NCBI Taxonomy" id="99117"/>
    <lineage>
        <taxon>Bacteria</taxon>
        <taxon>Bacillati</taxon>
        <taxon>Actinomycetota</taxon>
        <taxon>Actinomycetes</taxon>
        <taxon>Propionibacteriales</taxon>
        <taxon>Propionibacteriaceae</taxon>
        <taxon>Microlunatus</taxon>
    </lineage>
</organism>
<dbReference type="InterPro" id="IPR027478">
    <property type="entry name" value="LdcA_N"/>
</dbReference>
<reference evidence="9 10" key="1">
    <citation type="submission" date="2021-03" db="EMBL/GenBank/DDBJ databases">
        <title>Sequencing the genomes of 1000 actinobacteria strains.</title>
        <authorList>
            <person name="Klenk H.-P."/>
        </authorList>
    </citation>
    <scope>NUCLEOTIDE SEQUENCE [LARGE SCALE GENOMIC DNA]</scope>
    <source>
        <strain evidence="9 10">DSM 12936</strain>
    </source>
</reference>
<keyword evidence="3" id="KW-0645">Protease</keyword>
<dbReference type="EC" id="3.4.17.13" evidence="9"/>
<evidence type="ECO:0000256" key="3">
    <source>
        <dbReference type="ARBA" id="ARBA00022670"/>
    </source>
</evidence>
<feature type="domain" description="LD-carboxypeptidase C-terminal" evidence="8">
    <location>
        <begin position="180"/>
        <end position="292"/>
    </location>
</feature>
<evidence type="ECO:0000256" key="6">
    <source>
        <dbReference type="SAM" id="MobiDB-lite"/>
    </source>
</evidence>
<dbReference type="PANTHER" id="PTHR30237">
    <property type="entry name" value="MURAMOYLTETRAPEPTIDE CARBOXYPEPTIDASE"/>
    <property type="match status" value="1"/>
</dbReference>
<evidence type="ECO:0000259" key="7">
    <source>
        <dbReference type="Pfam" id="PF02016"/>
    </source>
</evidence>
<accession>A0ABS4ZA07</accession>
<evidence type="ECO:0000256" key="4">
    <source>
        <dbReference type="ARBA" id="ARBA00022801"/>
    </source>
</evidence>
<evidence type="ECO:0000313" key="10">
    <source>
        <dbReference type="Proteomes" id="UP000758168"/>
    </source>
</evidence>
<name>A0ABS4ZA07_9ACTN</name>
<dbReference type="InterPro" id="IPR027461">
    <property type="entry name" value="Carboxypeptidase_A_C_sf"/>
</dbReference>
<dbReference type="Gene3D" id="3.50.30.60">
    <property type="entry name" value="LD-carboxypeptidase A C-terminal domain-like"/>
    <property type="match status" value="1"/>
</dbReference>
<keyword evidence="4 9" id="KW-0378">Hydrolase</keyword>
<dbReference type="Proteomes" id="UP000758168">
    <property type="component" value="Unassembled WGS sequence"/>
</dbReference>
<dbReference type="InterPro" id="IPR040921">
    <property type="entry name" value="Peptidase_S66C"/>
</dbReference>
<comment type="similarity">
    <text evidence="1">Belongs to the peptidase S66 family.</text>
</comment>
<keyword evidence="2 9" id="KW-0121">Carboxypeptidase</keyword>
<dbReference type="SUPFAM" id="SSF52317">
    <property type="entry name" value="Class I glutamine amidotransferase-like"/>
    <property type="match status" value="1"/>
</dbReference>
<evidence type="ECO:0000313" key="9">
    <source>
        <dbReference type="EMBL" id="MBP2417877.1"/>
    </source>
</evidence>
<protein>
    <submittedName>
        <fullName evidence="9">Muramoyltetrapeptide carboxypeptidase</fullName>
        <ecNumber evidence="9">3.4.17.13</ecNumber>
    </submittedName>
</protein>
<keyword evidence="5" id="KW-0720">Serine protease</keyword>
<dbReference type="SUPFAM" id="SSF141986">
    <property type="entry name" value="LD-carboxypeptidase A C-terminal domain-like"/>
    <property type="match status" value="1"/>
</dbReference>
<dbReference type="Gene3D" id="3.40.50.10740">
    <property type="entry name" value="Class I glutamine amidotransferase-like"/>
    <property type="match status" value="1"/>
</dbReference>
<dbReference type="Pfam" id="PF17676">
    <property type="entry name" value="Peptidase_S66C"/>
    <property type="match status" value="1"/>
</dbReference>
<dbReference type="InterPro" id="IPR003507">
    <property type="entry name" value="S66_fam"/>
</dbReference>
<dbReference type="EMBL" id="JAGIOB010000001">
    <property type="protein sequence ID" value="MBP2417877.1"/>
    <property type="molecule type" value="Genomic_DNA"/>
</dbReference>
<dbReference type="InterPro" id="IPR040449">
    <property type="entry name" value="Peptidase_S66_N"/>
</dbReference>
<dbReference type="CDD" id="cd07025">
    <property type="entry name" value="Peptidase_S66"/>
    <property type="match status" value="1"/>
</dbReference>
<dbReference type="RefSeq" id="WP_210056915.1">
    <property type="nucleotide sequence ID" value="NZ_BAAAMH010000010.1"/>
</dbReference>